<reference evidence="9 11" key="2">
    <citation type="submission" date="2007-08" db="EMBL/GenBank/DDBJ databases">
        <authorList>
            <person name="Fulton L."/>
            <person name="Clifton S."/>
            <person name="Fulton B."/>
            <person name="Xu J."/>
            <person name="Minx P."/>
            <person name="Pepin K.H."/>
            <person name="Johnson M."/>
            <person name="Thiruvilangam P."/>
            <person name="Bhonagiri V."/>
            <person name="Nash W.E."/>
            <person name="Wang C."/>
            <person name="Mardis E.R."/>
            <person name="Wilson R.K."/>
        </authorList>
    </citation>
    <scope>NUCLEOTIDE SEQUENCE [LARGE SCALE GENOMIC DNA]</scope>
    <source>
        <strain evidence="9 11">DSM 753</strain>
    </source>
</reference>
<dbReference type="GO" id="GO:0005886">
    <property type="term" value="C:plasma membrane"/>
    <property type="evidence" value="ECO:0007669"/>
    <property type="project" value="UniProtKB-SubCell"/>
</dbReference>
<dbReference type="Gene3D" id="1.10.3720.10">
    <property type="entry name" value="MetI-like"/>
    <property type="match status" value="1"/>
</dbReference>
<keyword evidence="12" id="KW-1185">Reference proteome</keyword>
<dbReference type="eggNOG" id="COG0395">
    <property type="taxonomic scope" value="Bacteria"/>
</dbReference>
<dbReference type="OrthoDB" id="153186at2"/>
<dbReference type="GO" id="GO:0055085">
    <property type="term" value="P:transmembrane transport"/>
    <property type="evidence" value="ECO:0007669"/>
    <property type="project" value="InterPro"/>
</dbReference>
<feature type="transmembrane region" description="Helical" evidence="7">
    <location>
        <begin position="243"/>
        <end position="267"/>
    </location>
</feature>
<feature type="transmembrane region" description="Helical" evidence="7">
    <location>
        <begin position="141"/>
        <end position="162"/>
    </location>
</feature>
<evidence type="ECO:0000313" key="10">
    <source>
        <dbReference type="EMBL" id="PEQ24143.1"/>
    </source>
</evidence>
<dbReference type="Pfam" id="PF00528">
    <property type="entry name" value="BPD_transp_1"/>
    <property type="match status" value="1"/>
</dbReference>
<dbReference type="HOGENOM" id="CLU_016047_1_1_9"/>
<evidence type="ECO:0000313" key="12">
    <source>
        <dbReference type="Proteomes" id="UP000220611"/>
    </source>
</evidence>
<evidence type="ECO:0000256" key="6">
    <source>
        <dbReference type="ARBA" id="ARBA00023136"/>
    </source>
</evidence>
<dbReference type="PROSITE" id="PS50928">
    <property type="entry name" value="ABC_TM1"/>
    <property type="match status" value="1"/>
</dbReference>
<keyword evidence="6 7" id="KW-0472">Membrane</keyword>
<evidence type="ECO:0000256" key="3">
    <source>
        <dbReference type="ARBA" id="ARBA00022475"/>
    </source>
</evidence>
<comment type="caution">
    <text evidence="9">The sequence shown here is derived from an EMBL/GenBank/DDBJ whole genome shotgun (WGS) entry which is preliminary data.</text>
</comment>
<keyword evidence="2 7" id="KW-0813">Transport</keyword>
<accession>A7VQ01</accession>
<dbReference type="EMBL" id="ABCB02000014">
    <property type="protein sequence ID" value="EDO62506.1"/>
    <property type="molecule type" value="Genomic_DNA"/>
</dbReference>
<feature type="transmembrane region" description="Helical" evidence="7">
    <location>
        <begin position="12"/>
        <end position="31"/>
    </location>
</feature>
<evidence type="ECO:0000256" key="5">
    <source>
        <dbReference type="ARBA" id="ARBA00022989"/>
    </source>
</evidence>
<evidence type="ECO:0000256" key="1">
    <source>
        <dbReference type="ARBA" id="ARBA00004651"/>
    </source>
</evidence>
<proteinExistence type="inferred from homology"/>
<dbReference type="InterPro" id="IPR000515">
    <property type="entry name" value="MetI-like"/>
</dbReference>
<dbReference type="PANTHER" id="PTHR43744:SF12">
    <property type="entry name" value="ABC TRANSPORTER PERMEASE PROTEIN MG189-RELATED"/>
    <property type="match status" value="1"/>
</dbReference>
<dbReference type="InterPro" id="IPR035906">
    <property type="entry name" value="MetI-like_sf"/>
</dbReference>
<gene>
    <name evidence="10" type="ORF">CH238_09645</name>
    <name evidence="9" type="ORF">CLOLEP_00628</name>
</gene>
<evidence type="ECO:0000313" key="11">
    <source>
        <dbReference type="Proteomes" id="UP000003490"/>
    </source>
</evidence>
<keyword evidence="3" id="KW-1003">Cell membrane</keyword>
<sequence length="277" mass="31577">MEAKKILPKAIRTLIIGVIAVLFLLPLLWMISASFKAPLEVFEYPIKWIPEIFHFENYVQVWTDEVIPFWRLYGNSLFIVFFSLLGQLLFASLAAYAFAKLDFKGKNVIFIGFLAAMMIPTQATIIPRYMLFRTIGLYDNLWAIIFPTWFDATAIFMLRQFYLGLPDDLVEAARIDGASHARIWGQVMFPLTKPAVVSLAILGFIASWNEYLSPLIFLTDKRLYTVALGIRFYFADEAQEYNITMAAAASAVIPILILFLVCQKYFIEGIATSGMKE</sequence>
<comment type="similarity">
    <text evidence="7">Belongs to the binding-protein-dependent transport system permease family.</text>
</comment>
<organism evidence="9 11">
    <name type="scientific">[Clostridium] leptum DSM 753</name>
    <dbReference type="NCBI Taxonomy" id="428125"/>
    <lineage>
        <taxon>Bacteria</taxon>
        <taxon>Bacillati</taxon>
        <taxon>Bacillota</taxon>
        <taxon>Clostridia</taxon>
        <taxon>Eubacteriales</taxon>
        <taxon>Oscillospiraceae</taxon>
        <taxon>Oscillospiraceae incertae sedis</taxon>
    </lineage>
</organism>
<name>A7VQ01_9FIRM</name>
<dbReference type="AlphaFoldDB" id="A7VQ01"/>
<feature type="transmembrane region" description="Helical" evidence="7">
    <location>
        <begin position="108"/>
        <end position="129"/>
    </location>
</feature>
<dbReference type="SUPFAM" id="SSF161098">
    <property type="entry name" value="MetI-like"/>
    <property type="match status" value="1"/>
</dbReference>
<feature type="transmembrane region" description="Helical" evidence="7">
    <location>
        <begin position="77"/>
        <end position="99"/>
    </location>
</feature>
<dbReference type="EMBL" id="NOXF01000007">
    <property type="protein sequence ID" value="PEQ24143.1"/>
    <property type="molecule type" value="Genomic_DNA"/>
</dbReference>
<dbReference type="CDD" id="cd06261">
    <property type="entry name" value="TM_PBP2"/>
    <property type="match status" value="1"/>
</dbReference>
<evidence type="ECO:0000256" key="4">
    <source>
        <dbReference type="ARBA" id="ARBA00022692"/>
    </source>
</evidence>
<evidence type="ECO:0000256" key="7">
    <source>
        <dbReference type="RuleBase" id="RU363032"/>
    </source>
</evidence>
<feature type="domain" description="ABC transmembrane type-1" evidence="8">
    <location>
        <begin position="73"/>
        <end position="262"/>
    </location>
</feature>
<feature type="transmembrane region" description="Helical" evidence="7">
    <location>
        <begin position="183"/>
        <end position="208"/>
    </location>
</feature>
<dbReference type="PANTHER" id="PTHR43744">
    <property type="entry name" value="ABC TRANSPORTER PERMEASE PROTEIN MG189-RELATED-RELATED"/>
    <property type="match status" value="1"/>
</dbReference>
<dbReference type="Proteomes" id="UP000220611">
    <property type="component" value="Unassembled WGS sequence"/>
</dbReference>
<keyword evidence="4 7" id="KW-0812">Transmembrane</keyword>
<protein>
    <submittedName>
        <fullName evidence="9">ABC transporter, permease protein</fullName>
    </submittedName>
    <submittedName>
        <fullName evidence="10">Carbohydrate ABC transporter permease</fullName>
    </submittedName>
</protein>
<evidence type="ECO:0000313" key="9">
    <source>
        <dbReference type="EMBL" id="EDO62506.1"/>
    </source>
</evidence>
<dbReference type="Proteomes" id="UP000003490">
    <property type="component" value="Unassembled WGS sequence"/>
</dbReference>
<reference evidence="9 11" key="1">
    <citation type="submission" date="2007-08" db="EMBL/GenBank/DDBJ databases">
        <title>Draft genome sequence of Clostridium leptum (DSM 753).</title>
        <authorList>
            <person name="Sudarsanam P."/>
            <person name="Ley R."/>
            <person name="Guruge J."/>
            <person name="Turnbaugh P.J."/>
            <person name="Mahowald M."/>
            <person name="Liep D."/>
            <person name="Gordon J."/>
        </authorList>
    </citation>
    <scope>NUCLEOTIDE SEQUENCE [LARGE SCALE GENOMIC DNA]</scope>
    <source>
        <strain evidence="9 11">DSM 753</strain>
    </source>
</reference>
<keyword evidence="5 7" id="KW-1133">Transmembrane helix</keyword>
<comment type="subcellular location">
    <subcellularLocation>
        <location evidence="1 7">Cell membrane</location>
        <topology evidence="1 7">Multi-pass membrane protein</topology>
    </subcellularLocation>
</comment>
<reference evidence="10 12" key="3">
    <citation type="submission" date="2017-07" db="EMBL/GenBank/DDBJ databases">
        <title>Prevalence of linear plasmids in Cutibacterium (Propionibacterium) acnes isolates obtained from prostatic tissue.</title>
        <authorList>
            <person name="Davidsson S."/>
            <person name="Carlsson J."/>
            <person name="Molling P."/>
            <person name="Andren O."/>
            <person name="Andersson S.-O."/>
            <person name="Brzuszkiewicz E."/>
            <person name="Poehlein A."/>
            <person name="Al-Zeer M."/>
            <person name="Brinkmann V."/>
            <person name="Scavenius C."/>
            <person name="Nazipi S."/>
            <person name="Soderquist B."/>
            <person name="Bruggemann H."/>
        </authorList>
    </citation>
    <scope>NUCLEOTIDE SEQUENCE [LARGE SCALE GENOMIC DNA]</scope>
    <source>
        <strain evidence="10 12">DSM 753</strain>
    </source>
</reference>
<evidence type="ECO:0000256" key="2">
    <source>
        <dbReference type="ARBA" id="ARBA00022448"/>
    </source>
</evidence>
<evidence type="ECO:0000259" key="8">
    <source>
        <dbReference type="PROSITE" id="PS50928"/>
    </source>
</evidence>